<dbReference type="OrthoDB" id="2154985at2759"/>
<dbReference type="GO" id="GO:0005829">
    <property type="term" value="C:cytosol"/>
    <property type="evidence" value="ECO:0007669"/>
    <property type="project" value="TreeGrafter"/>
</dbReference>
<protein>
    <submittedName>
        <fullName evidence="1">Mitochondrial outer membrane protein C83.16c</fullName>
    </submittedName>
</protein>
<dbReference type="EMBL" id="MCFI01000022">
    <property type="protein sequence ID" value="ORY76704.1"/>
    <property type="molecule type" value="Genomic_DNA"/>
</dbReference>
<dbReference type="GeneID" id="63787327"/>
<reference evidence="1 2" key="1">
    <citation type="submission" date="2016-07" db="EMBL/GenBank/DDBJ databases">
        <title>Pervasive Adenine N6-methylation of Active Genes in Fungi.</title>
        <authorList>
            <consortium name="DOE Joint Genome Institute"/>
            <person name="Mondo S.J."/>
            <person name="Dannebaum R.O."/>
            <person name="Kuo R.C."/>
            <person name="Labutti K."/>
            <person name="Haridas S."/>
            <person name="Kuo A."/>
            <person name="Salamov A."/>
            <person name="Ahrendt S.R."/>
            <person name="Lipzen A."/>
            <person name="Sullivan W."/>
            <person name="Andreopoulos W.B."/>
            <person name="Clum A."/>
            <person name="Lindquist E."/>
            <person name="Daum C."/>
            <person name="Ramamoorthy G.K."/>
            <person name="Gryganskyi A."/>
            <person name="Culley D."/>
            <person name="Magnuson J.K."/>
            <person name="James T.Y."/>
            <person name="O'Malley M.A."/>
            <person name="Stajich J.E."/>
            <person name="Spatafora J.W."/>
            <person name="Visel A."/>
            <person name="Grigoriev I.V."/>
        </authorList>
    </citation>
    <scope>NUCLEOTIDE SEQUENCE [LARGE SCALE GENOMIC DNA]</scope>
    <source>
        <strain evidence="1 2">12-1054</strain>
    </source>
</reference>
<dbReference type="OMA" id="AFHSDIY"/>
<dbReference type="AlphaFoldDB" id="A0A1Y2EZL3"/>
<dbReference type="RefSeq" id="XP_040722784.1">
    <property type="nucleotide sequence ID" value="XM_040870728.1"/>
</dbReference>
<dbReference type="Proteomes" id="UP000193685">
    <property type="component" value="Unassembled WGS sequence"/>
</dbReference>
<keyword evidence="2" id="KW-1185">Reference proteome</keyword>
<dbReference type="Pfam" id="PF10300">
    <property type="entry name" value="Iml2-TPR_39"/>
    <property type="match status" value="1"/>
</dbReference>
<organism evidence="1 2">
    <name type="scientific">Protomyces lactucae-debilis</name>
    <dbReference type="NCBI Taxonomy" id="2754530"/>
    <lineage>
        <taxon>Eukaryota</taxon>
        <taxon>Fungi</taxon>
        <taxon>Dikarya</taxon>
        <taxon>Ascomycota</taxon>
        <taxon>Taphrinomycotina</taxon>
        <taxon>Taphrinomycetes</taxon>
        <taxon>Taphrinales</taxon>
        <taxon>Protomycetaceae</taxon>
        <taxon>Protomyces</taxon>
    </lineage>
</organism>
<comment type="caution">
    <text evidence="1">The sequence shown here is derived from an EMBL/GenBank/DDBJ whole genome shotgun (WGS) entry which is preliminary data.</text>
</comment>
<name>A0A1Y2EZL3_PROLT</name>
<gene>
    <name evidence="1" type="ORF">BCR37DRAFT_389394</name>
</gene>
<proteinExistence type="predicted"/>
<dbReference type="GO" id="GO:0005634">
    <property type="term" value="C:nucleus"/>
    <property type="evidence" value="ECO:0007669"/>
    <property type="project" value="TreeGrafter"/>
</dbReference>
<dbReference type="PANTHER" id="PTHR31859">
    <property type="entry name" value="TETRATRICOPEPTIDE REPEAT PROTEIN 39 FAMILY MEMBER"/>
    <property type="match status" value="1"/>
</dbReference>
<evidence type="ECO:0000313" key="2">
    <source>
        <dbReference type="Proteomes" id="UP000193685"/>
    </source>
</evidence>
<evidence type="ECO:0000313" key="1">
    <source>
        <dbReference type="EMBL" id="ORY76704.1"/>
    </source>
</evidence>
<dbReference type="PANTHER" id="PTHR31859:SF21">
    <property type="entry name" value="INCLUSION BODY CLEARANCE PROTEIN IML2"/>
    <property type="match status" value="1"/>
</dbReference>
<dbReference type="InterPro" id="IPR019412">
    <property type="entry name" value="IML2/TPR_39"/>
</dbReference>
<dbReference type="GO" id="GO:0005741">
    <property type="term" value="C:mitochondrial outer membrane"/>
    <property type="evidence" value="ECO:0007669"/>
    <property type="project" value="TreeGrafter"/>
</dbReference>
<sequence length="590" mass="65451">MSFLFGSKKEAVNLGAVDSDALIQVLKGLDLVLDDRIPEARVIFQSGSSSFHLVGEAVVTFIQGVLGFEPEVLKQAGTQFEAAELALDKGARTAQKYRLTTSTYPAGLEYEIVLGECMLMHAITGFAGETIMNSLKSVLKIKRAYAVFDKIWKQHGDKILAKHSQTSTEEHEDPTVPLVDEAIQSGTLLCYGLLTLIISLLPPKLAKVLNVLGMHGNRQNALKFLWLAASKPQSLHGAAAFASLVQYYGGAVQLCDIYSTEDGPDGWPIERANNTLQQVNAFYPKGKLWVLHDAKLKSMERKLNEALQVLDRGFQGEKPQLQQIEALMLFEYALNAAFDHRYKEAADYLIRVRDQNTWSHALYTYFAACCLLQDARANGDAASLASASALLETVPAMFLTKAKMFGGVKRVPIEALIERRIRKWSARRKATPDAGLAEFAGPNPIMELIYIYNGYRRMSPAALERWTQVTPAPDMDDDDVLCSKLMQAVVLRNLGRPNEAGTILEQDVLARKKSGTEEVWALAFGEYEYACCMYWEALPLEDAICKKQLDDCYGHLRAAVDYGDANELEGRLNIRVQLAKEVVKAKRGTV</sequence>
<accession>A0A1Y2EZL3</accession>